<accession>A0A812JD47</accession>
<comment type="caution">
    <text evidence="2">The sequence shown here is derived from an EMBL/GenBank/DDBJ whole genome shotgun (WGS) entry which is preliminary data.</text>
</comment>
<evidence type="ECO:0000313" key="3">
    <source>
        <dbReference type="Proteomes" id="UP000649617"/>
    </source>
</evidence>
<keyword evidence="3" id="KW-1185">Reference proteome</keyword>
<gene>
    <name evidence="2" type="ORF">SPIL2461_LOCUS1916</name>
</gene>
<name>A0A812JD47_SYMPI</name>
<reference evidence="2" key="1">
    <citation type="submission" date="2021-02" db="EMBL/GenBank/DDBJ databases">
        <authorList>
            <person name="Dougan E. K."/>
            <person name="Rhodes N."/>
            <person name="Thang M."/>
            <person name="Chan C."/>
        </authorList>
    </citation>
    <scope>NUCLEOTIDE SEQUENCE</scope>
</reference>
<evidence type="ECO:0000256" key="1">
    <source>
        <dbReference type="SAM" id="MobiDB-lite"/>
    </source>
</evidence>
<dbReference type="Proteomes" id="UP000649617">
    <property type="component" value="Unassembled WGS sequence"/>
</dbReference>
<dbReference type="AlphaFoldDB" id="A0A812JD47"/>
<feature type="region of interest" description="Disordered" evidence="1">
    <location>
        <begin position="1"/>
        <end position="66"/>
    </location>
</feature>
<protein>
    <submittedName>
        <fullName evidence="2">Uncharacterized protein</fullName>
    </submittedName>
</protein>
<proteinExistence type="predicted"/>
<evidence type="ECO:0000313" key="2">
    <source>
        <dbReference type="EMBL" id="CAE7203941.1"/>
    </source>
</evidence>
<organism evidence="2 3">
    <name type="scientific">Symbiodinium pilosum</name>
    <name type="common">Dinoflagellate</name>
    <dbReference type="NCBI Taxonomy" id="2952"/>
    <lineage>
        <taxon>Eukaryota</taxon>
        <taxon>Sar</taxon>
        <taxon>Alveolata</taxon>
        <taxon>Dinophyceae</taxon>
        <taxon>Suessiales</taxon>
        <taxon>Symbiodiniaceae</taxon>
        <taxon>Symbiodinium</taxon>
    </lineage>
</organism>
<feature type="non-terminal residue" evidence="2">
    <location>
        <position position="1"/>
    </location>
</feature>
<feature type="non-terminal residue" evidence="2">
    <location>
        <position position="66"/>
    </location>
</feature>
<dbReference type="EMBL" id="CAJNIZ010001969">
    <property type="protein sequence ID" value="CAE7203941.1"/>
    <property type="molecule type" value="Genomic_DNA"/>
</dbReference>
<sequence>EPAPEVRSLLDDSIVSPQPSPRDTFSFYYDDLKPSSSEEETPTGSAPDSFCMVYNGESGDGTASVR</sequence>